<proteinExistence type="inferred from homology"/>
<reference evidence="7 8" key="1">
    <citation type="journal article" date="2015" name="Genome Announc.">
        <title>Genomes of Geoalkalibacter ferrihydriticus Z-0531T and Geoalkalibacter subterraneus Red1T, Two Haloalkaliphilic Metal-Reducing Deltaproteobacteria.</title>
        <authorList>
            <person name="Badalamenti J.P."/>
            <person name="Krajmalnik-Brown R."/>
            <person name="Torres C.I."/>
            <person name="Bond D.R."/>
        </authorList>
    </citation>
    <scope>NUCLEOTIDE SEQUENCE [LARGE SCALE GENOMIC DNA]</scope>
    <source>
        <strain evidence="7 8">Red1</strain>
    </source>
</reference>
<dbReference type="Pfam" id="PF06325">
    <property type="entry name" value="PrmA"/>
    <property type="match status" value="1"/>
</dbReference>
<dbReference type="HAMAP" id="MF_00735">
    <property type="entry name" value="Methyltr_PrmA"/>
    <property type="match status" value="1"/>
</dbReference>
<evidence type="ECO:0000256" key="3">
    <source>
        <dbReference type="ARBA" id="ARBA00022603"/>
    </source>
</evidence>
<dbReference type="NCBIfam" id="TIGR00406">
    <property type="entry name" value="prmA"/>
    <property type="match status" value="1"/>
</dbReference>
<accession>A0A0B5FBS9</accession>
<dbReference type="EMBL" id="CP010311">
    <property type="protein sequence ID" value="AJF05622.1"/>
    <property type="molecule type" value="Genomic_DNA"/>
</dbReference>
<keyword evidence="4 6" id="KW-0808">Transferase</keyword>
<feature type="binding site" evidence="6">
    <location>
        <position position="199"/>
    </location>
    <ligand>
        <name>S-adenosyl-L-methionine</name>
        <dbReference type="ChEBI" id="CHEBI:59789"/>
    </ligand>
</feature>
<dbReference type="SUPFAM" id="SSF53335">
    <property type="entry name" value="S-adenosyl-L-methionine-dependent methyltransferases"/>
    <property type="match status" value="1"/>
</dbReference>
<dbReference type="STRING" id="483547.GSUB_02255"/>
<dbReference type="PIRSF" id="PIRSF000401">
    <property type="entry name" value="RPL11_MTase"/>
    <property type="match status" value="1"/>
</dbReference>
<gene>
    <name evidence="6" type="primary">prmA</name>
    <name evidence="7" type="ORF">GSUB_02255</name>
</gene>
<dbReference type="GO" id="GO:0005737">
    <property type="term" value="C:cytoplasm"/>
    <property type="evidence" value="ECO:0007669"/>
    <property type="project" value="UniProtKB-SubCell"/>
</dbReference>
<feature type="binding site" evidence="6">
    <location>
        <position position="153"/>
    </location>
    <ligand>
        <name>S-adenosyl-L-methionine</name>
        <dbReference type="ChEBI" id="CHEBI:59789"/>
    </ligand>
</feature>
<dbReference type="GO" id="GO:0016279">
    <property type="term" value="F:protein-lysine N-methyltransferase activity"/>
    <property type="evidence" value="ECO:0007669"/>
    <property type="project" value="RHEA"/>
</dbReference>
<comment type="catalytic activity">
    <reaction evidence="6">
        <text>L-lysyl-[protein] + 3 S-adenosyl-L-methionine = N(6),N(6),N(6)-trimethyl-L-lysyl-[protein] + 3 S-adenosyl-L-homocysteine + 3 H(+)</text>
        <dbReference type="Rhea" id="RHEA:54192"/>
        <dbReference type="Rhea" id="RHEA-COMP:9752"/>
        <dbReference type="Rhea" id="RHEA-COMP:13826"/>
        <dbReference type="ChEBI" id="CHEBI:15378"/>
        <dbReference type="ChEBI" id="CHEBI:29969"/>
        <dbReference type="ChEBI" id="CHEBI:57856"/>
        <dbReference type="ChEBI" id="CHEBI:59789"/>
        <dbReference type="ChEBI" id="CHEBI:61961"/>
    </reaction>
</comment>
<dbReference type="RefSeq" id="WP_040199004.1">
    <property type="nucleotide sequence ID" value="NZ_CP010311.1"/>
</dbReference>
<organism evidence="7 8">
    <name type="scientific">Geoalkalibacter subterraneus</name>
    <dbReference type="NCBI Taxonomy" id="483547"/>
    <lineage>
        <taxon>Bacteria</taxon>
        <taxon>Pseudomonadati</taxon>
        <taxon>Thermodesulfobacteriota</taxon>
        <taxon>Desulfuromonadia</taxon>
        <taxon>Desulfuromonadales</taxon>
        <taxon>Geoalkalibacteraceae</taxon>
        <taxon>Geoalkalibacter</taxon>
    </lineage>
</organism>
<evidence type="ECO:0000313" key="8">
    <source>
        <dbReference type="Proteomes" id="UP000035036"/>
    </source>
</evidence>
<evidence type="ECO:0000313" key="7">
    <source>
        <dbReference type="EMBL" id="AJF05622.1"/>
    </source>
</evidence>
<evidence type="ECO:0000256" key="1">
    <source>
        <dbReference type="ARBA" id="ARBA00009741"/>
    </source>
</evidence>
<keyword evidence="3 6" id="KW-0489">Methyltransferase</keyword>
<dbReference type="EC" id="2.1.1.-" evidence="6"/>
<feature type="binding site" evidence="6">
    <location>
        <position position="177"/>
    </location>
    <ligand>
        <name>S-adenosyl-L-methionine</name>
        <dbReference type="ChEBI" id="CHEBI:59789"/>
    </ligand>
</feature>
<dbReference type="AlphaFoldDB" id="A0A0B5FBS9"/>
<comment type="similarity">
    <text evidence="1 6">Belongs to the methyltransferase superfamily. PrmA family.</text>
</comment>
<sequence>MNQHWIEISLKVPSAAADAVCAVLAALGSTGVREREQVLDTFIVPDADENLPEVLDLRAYFPSDEDPRQIVERIEQQLAPLRRAFPSPGWSAATTGQVSDGDWAESWKQHFPVFRVGSLIVKPSWEEVDPGDAHVVLTLDPGMAFGTGTHATTRLCLEFLVEEFAARASAPKVLDVGTGSGILALAAAAFGARGVLACDIDADACRVARKNAAANNLADRIDFTTRALEDLDTGFDLVLANILAEENVRLASELVRRVAPGGLLVLSGILQEKESFVREGFSRFGLSGPEVRSRDEWVCLTYRRGA</sequence>
<keyword evidence="7" id="KW-0687">Ribonucleoprotein</keyword>
<dbReference type="PANTHER" id="PTHR43648">
    <property type="entry name" value="ELECTRON TRANSFER FLAVOPROTEIN BETA SUBUNIT LYSINE METHYLTRANSFERASE"/>
    <property type="match status" value="1"/>
</dbReference>
<evidence type="ECO:0000256" key="6">
    <source>
        <dbReference type="HAMAP-Rule" id="MF_00735"/>
    </source>
</evidence>
<dbReference type="Gene3D" id="3.40.50.150">
    <property type="entry name" value="Vaccinia Virus protein VP39"/>
    <property type="match status" value="1"/>
</dbReference>
<name>A0A0B5FBS9_9BACT</name>
<keyword evidence="5 6" id="KW-0949">S-adenosyl-L-methionine</keyword>
<dbReference type="Proteomes" id="UP000035036">
    <property type="component" value="Chromosome"/>
</dbReference>
<evidence type="ECO:0000256" key="2">
    <source>
        <dbReference type="ARBA" id="ARBA00022490"/>
    </source>
</evidence>
<dbReference type="OrthoDB" id="9785995at2"/>
<dbReference type="GO" id="GO:0005840">
    <property type="term" value="C:ribosome"/>
    <property type="evidence" value="ECO:0007669"/>
    <property type="project" value="UniProtKB-KW"/>
</dbReference>
<dbReference type="PANTHER" id="PTHR43648:SF1">
    <property type="entry name" value="ELECTRON TRANSFER FLAVOPROTEIN BETA SUBUNIT LYSINE METHYLTRANSFERASE"/>
    <property type="match status" value="1"/>
</dbReference>
<dbReference type="InterPro" id="IPR029063">
    <property type="entry name" value="SAM-dependent_MTases_sf"/>
</dbReference>
<comment type="function">
    <text evidence="6">Methylates ribosomal protein L11.</text>
</comment>
<feature type="binding site" evidence="6">
    <location>
        <position position="241"/>
    </location>
    <ligand>
        <name>S-adenosyl-L-methionine</name>
        <dbReference type="ChEBI" id="CHEBI:59789"/>
    </ligand>
</feature>
<protein>
    <recommendedName>
        <fullName evidence="6">Ribosomal protein L11 methyltransferase</fullName>
        <shortName evidence="6">L11 Mtase</shortName>
        <ecNumber evidence="6">2.1.1.-</ecNumber>
    </recommendedName>
</protein>
<dbReference type="KEGG" id="gsb:GSUB_02255"/>
<dbReference type="InterPro" id="IPR050078">
    <property type="entry name" value="Ribosomal_L11_MeTrfase_PrmA"/>
</dbReference>
<dbReference type="GO" id="GO:0032259">
    <property type="term" value="P:methylation"/>
    <property type="evidence" value="ECO:0007669"/>
    <property type="project" value="UniProtKB-KW"/>
</dbReference>
<keyword evidence="7" id="KW-0689">Ribosomal protein</keyword>
<dbReference type="CDD" id="cd02440">
    <property type="entry name" value="AdoMet_MTases"/>
    <property type="match status" value="1"/>
</dbReference>
<evidence type="ECO:0000256" key="5">
    <source>
        <dbReference type="ARBA" id="ARBA00022691"/>
    </source>
</evidence>
<dbReference type="HOGENOM" id="CLU_049382_0_1_7"/>
<comment type="subcellular location">
    <subcellularLocation>
        <location evidence="6">Cytoplasm</location>
    </subcellularLocation>
</comment>
<keyword evidence="2 6" id="KW-0963">Cytoplasm</keyword>
<evidence type="ECO:0000256" key="4">
    <source>
        <dbReference type="ARBA" id="ARBA00022679"/>
    </source>
</evidence>
<dbReference type="InterPro" id="IPR004498">
    <property type="entry name" value="Ribosomal_PrmA_MeTrfase"/>
</dbReference>
<keyword evidence="8" id="KW-1185">Reference proteome</keyword>